<feature type="region of interest" description="Disordered" evidence="1">
    <location>
        <begin position="54"/>
        <end position="77"/>
    </location>
</feature>
<feature type="region of interest" description="Disordered" evidence="1">
    <location>
        <begin position="22"/>
        <end position="41"/>
    </location>
</feature>
<evidence type="ECO:0000313" key="2">
    <source>
        <dbReference type="EMBL" id="JAE26784.1"/>
    </source>
</evidence>
<protein>
    <submittedName>
        <fullName evidence="2">Uncharacterized protein</fullName>
    </submittedName>
</protein>
<feature type="compositionally biased region" description="Basic and acidic residues" evidence="1">
    <location>
        <begin position="29"/>
        <end position="39"/>
    </location>
</feature>
<reference evidence="2" key="2">
    <citation type="journal article" date="2015" name="Data Brief">
        <title>Shoot transcriptome of the giant reed, Arundo donax.</title>
        <authorList>
            <person name="Barrero R.A."/>
            <person name="Guerrero F.D."/>
            <person name="Moolhuijzen P."/>
            <person name="Goolsby J.A."/>
            <person name="Tidwell J."/>
            <person name="Bellgard S.E."/>
            <person name="Bellgard M.I."/>
        </authorList>
    </citation>
    <scope>NUCLEOTIDE SEQUENCE</scope>
    <source>
        <tissue evidence="2">Shoot tissue taken approximately 20 cm above the soil surface</tissue>
    </source>
</reference>
<accession>A0A0A9GTC3</accession>
<proteinExistence type="predicted"/>
<evidence type="ECO:0000256" key="1">
    <source>
        <dbReference type="SAM" id="MobiDB-lite"/>
    </source>
</evidence>
<reference evidence="2" key="1">
    <citation type="submission" date="2014-09" db="EMBL/GenBank/DDBJ databases">
        <authorList>
            <person name="Magalhaes I.L.F."/>
            <person name="Oliveira U."/>
            <person name="Santos F.R."/>
            <person name="Vidigal T.H.D.A."/>
            <person name="Brescovit A.D."/>
            <person name="Santos A.J."/>
        </authorList>
    </citation>
    <scope>NUCLEOTIDE SEQUENCE</scope>
    <source>
        <tissue evidence="2">Shoot tissue taken approximately 20 cm above the soil surface</tissue>
    </source>
</reference>
<dbReference type="AlphaFoldDB" id="A0A0A9GTC3"/>
<organism evidence="2">
    <name type="scientific">Arundo donax</name>
    <name type="common">Giant reed</name>
    <name type="synonym">Donax arundinaceus</name>
    <dbReference type="NCBI Taxonomy" id="35708"/>
    <lineage>
        <taxon>Eukaryota</taxon>
        <taxon>Viridiplantae</taxon>
        <taxon>Streptophyta</taxon>
        <taxon>Embryophyta</taxon>
        <taxon>Tracheophyta</taxon>
        <taxon>Spermatophyta</taxon>
        <taxon>Magnoliopsida</taxon>
        <taxon>Liliopsida</taxon>
        <taxon>Poales</taxon>
        <taxon>Poaceae</taxon>
        <taxon>PACMAD clade</taxon>
        <taxon>Arundinoideae</taxon>
        <taxon>Arundineae</taxon>
        <taxon>Arundo</taxon>
    </lineage>
</organism>
<sequence>MYMIQVLELNHGALVKEQEIGEAASSQERNQRTASKDKCSTSMTFHSLNLWSRKPSMIQDVPSESDRYNPAGGDKGR</sequence>
<dbReference type="EMBL" id="GBRH01171112">
    <property type="protein sequence ID" value="JAE26784.1"/>
    <property type="molecule type" value="Transcribed_RNA"/>
</dbReference>
<name>A0A0A9GTC3_ARUDO</name>